<dbReference type="InterPro" id="IPR020003">
    <property type="entry name" value="ATPase_a/bsu_AS"/>
</dbReference>
<dbReference type="EMBL" id="UGSZ01000001">
    <property type="protein sequence ID" value="SUB57581.1"/>
    <property type="molecule type" value="Genomic_DNA"/>
</dbReference>
<dbReference type="HAMAP" id="MF_00310">
    <property type="entry name" value="ATP_synth_B_arch"/>
    <property type="match status" value="1"/>
</dbReference>
<name>A0A379C628_9FIRM</name>
<dbReference type="GO" id="GO:0042777">
    <property type="term" value="P:proton motive force-driven plasma membrane ATP synthesis"/>
    <property type="evidence" value="ECO:0007669"/>
    <property type="project" value="UniProtKB-UniRule"/>
</dbReference>
<dbReference type="NCBIfam" id="NF003235">
    <property type="entry name" value="PRK04196.1"/>
    <property type="match status" value="1"/>
</dbReference>
<dbReference type="InterPro" id="IPR055190">
    <property type="entry name" value="ATP-synt_VA_C"/>
</dbReference>
<proteinExistence type="inferred from homology"/>
<evidence type="ECO:0000259" key="5">
    <source>
        <dbReference type="Pfam" id="PF00006"/>
    </source>
</evidence>
<dbReference type="InterPro" id="IPR022879">
    <property type="entry name" value="V-ATPase_su_B/beta"/>
</dbReference>
<evidence type="ECO:0000313" key="8">
    <source>
        <dbReference type="EMBL" id="SUB57581.1"/>
    </source>
</evidence>
<feature type="domain" description="ATPase F1/V1/A1 complex alpha/beta subunit nucleotide-binding" evidence="5">
    <location>
        <begin position="132"/>
        <end position="351"/>
    </location>
</feature>
<dbReference type="InterPro" id="IPR004100">
    <property type="entry name" value="ATPase_F1/V1/A1_a/bsu_N"/>
</dbReference>
<accession>A0A379C628</accession>
<keyword evidence="3 4" id="KW-0406">Ion transport</keyword>
<dbReference type="PANTHER" id="PTHR43389">
    <property type="entry name" value="V-TYPE PROTON ATPASE SUBUNIT B"/>
    <property type="match status" value="1"/>
</dbReference>
<evidence type="ECO:0000256" key="4">
    <source>
        <dbReference type="HAMAP-Rule" id="MF_00310"/>
    </source>
</evidence>
<dbReference type="Proteomes" id="UP000255517">
    <property type="component" value="Unassembled WGS sequence"/>
</dbReference>
<dbReference type="InterPro" id="IPR027417">
    <property type="entry name" value="P-loop_NTPase"/>
</dbReference>
<dbReference type="AlphaFoldDB" id="A0A379C628"/>
<organism evidence="8 9">
    <name type="scientific">Peptoniphilus lacrimalis</name>
    <dbReference type="NCBI Taxonomy" id="33031"/>
    <lineage>
        <taxon>Bacteria</taxon>
        <taxon>Bacillati</taxon>
        <taxon>Bacillota</taxon>
        <taxon>Tissierellia</taxon>
        <taxon>Tissierellales</taxon>
        <taxon>Peptoniphilaceae</taxon>
        <taxon>Peptoniphilus</taxon>
    </lineage>
</organism>
<dbReference type="GO" id="GO:0046933">
    <property type="term" value="F:proton-transporting ATP synthase activity, rotational mechanism"/>
    <property type="evidence" value="ECO:0007669"/>
    <property type="project" value="UniProtKB-UniRule"/>
</dbReference>
<comment type="function">
    <text evidence="4">Produces ATP from ADP in the presence of a proton gradient across the membrane. The V-type beta chain is a regulatory subunit.</text>
</comment>
<feature type="domain" description="ATPase F1/V1/A1 complex alpha/beta subunit N-terminal" evidence="6">
    <location>
        <begin position="11"/>
        <end position="75"/>
    </location>
</feature>
<dbReference type="SUPFAM" id="SSF52540">
    <property type="entry name" value="P-loop containing nucleoside triphosphate hydrolases"/>
    <property type="match status" value="1"/>
</dbReference>
<protein>
    <recommendedName>
        <fullName evidence="4">V-type ATP synthase beta chain</fullName>
    </recommendedName>
    <alternativeName>
        <fullName evidence="4">V-ATPase subunit B</fullName>
    </alternativeName>
</protein>
<evidence type="ECO:0000313" key="9">
    <source>
        <dbReference type="Proteomes" id="UP000255517"/>
    </source>
</evidence>
<sequence length="462" mass="51283">MKKEYFTLEKIEGSLIEVTNLHQVSYGEVVKIKSKTTDETQVGEVVKIDDNRALVQVYGTNMGVSGNNTGLEFTGVPFEVPLSKEILGRVFNGIAKPIDRGGDIYSGKFYNVSGRPINPVAREYPRNFIQTGISSIDGLMTLIRGQKLPIFSGSGLDHNQLAAQIVRQAKISGDKNENFAIVFAAIGVKHDEADFFREAFKNAGVNERVVMYINYADDPIMERLITPKCALTAAEYLAYEENTHVLVIMTDITSYAEALREVSSGREEVPSRKGYPGHLYSDLAALYERAGMIKGIDGSVTLIPILTMPSDDITHPIADLTGYITEGQIVLSRDLQGSDIYPPINILPSLSRLMKDGIGEGYTREDHADLSAQLFSSYSRVQDVRALAQIIGQDDLSDGDKKVLEFGTAFEKEFLSQKQDENRSIGETLDLGWKLLRILPREYLDRISPKYVEKYLGDENGN</sequence>
<keyword evidence="4" id="KW-0375">Hydrogen ion transport</keyword>
<dbReference type="Pfam" id="PF02874">
    <property type="entry name" value="ATP-synt_ab_N"/>
    <property type="match status" value="1"/>
</dbReference>
<evidence type="ECO:0000259" key="7">
    <source>
        <dbReference type="Pfam" id="PF22919"/>
    </source>
</evidence>
<evidence type="ECO:0000256" key="3">
    <source>
        <dbReference type="ARBA" id="ARBA00023065"/>
    </source>
</evidence>
<dbReference type="PANTHER" id="PTHR43389:SF4">
    <property type="entry name" value="V-TYPE PROTON ATPASE SUBUNIT B"/>
    <property type="match status" value="1"/>
</dbReference>
<dbReference type="InterPro" id="IPR000194">
    <property type="entry name" value="ATPase_F1/V1/A1_a/bsu_nucl-bd"/>
</dbReference>
<evidence type="ECO:0000256" key="2">
    <source>
        <dbReference type="ARBA" id="ARBA00022448"/>
    </source>
</evidence>
<dbReference type="Pfam" id="PF00006">
    <property type="entry name" value="ATP-synt_ab"/>
    <property type="match status" value="1"/>
</dbReference>
<keyword evidence="4" id="KW-0066">ATP synthesis</keyword>
<gene>
    <name evidence="8" type="primary">ntpB_2</name>
    <name evidence="4" type="synonym">atpB</name>
    <name evidence="8" type="ORF">NCTC13149_01426</name>
</gene>
<dbReference type="Pfam" id="PF22919">
    <property type="entry name" value="ATP-synt_VA_C"/>
    <property type="match status" value="1"/>
</dbReference>
<dbReference type="GO" id="GO:0005524">
    <property type="term" value="F:ATP binding"/>
    <property type="evidence" value="ECO:0007669"/>
    <property type="project" value="UniProtKB-UniRule"/>
</dbReference>
<dbReference type="CDD" id="cd18112">
    <property type="entry name" value="ATP-synt_V_A-type_beta_C"/>
    <property type="match status" value="1"/>
</dbReference>
<dbReference type="STRING" id="1122949.GCA_000378725_01570"/>
<evidence type="ECO:0000256" key="1">
    <source>
        <dbReference type="ARBA" id="ARBA00008936"/>
    </source>
</evidence>
<dbReference type="OrthoDB" id="9802718at2"/>
<keyword evidence="2 4" id="KW-0813">Transport</keyword>
<comment type="similarity">
    <text evidence="1 4">Belongs to the ATPase alpha/beta chains family.</text>
</comment>
<dbReference type="Gene3D" id="3.40.50.12240">
    <property type="match status" value="1"/>
</dbReference>
<dbReference type="SUPFAM" id="SSF47917">
    <property type="entry name" value="C-terminal domain of alpha and beta subunits of F1 ATP synthase"/>
    <property type="match status" value="1"/>
</dbReference>
<evidence type="ECO:0000259" key="6">
    <source>
        <dbReference type="Pfam" id="PF02874"/>
    </source>
</evidence>
<reference evidence="8 9" key="1">
    <citation type="submission" date="2018-06" db="EMBL/GenBank/DDBJ databases">
        <authorList>
            <consortium name="Pathogen Informatics"/>
            <person name="Doyle S."/>
        </authorList>
    </citation>
    <scope>NUCLEOTIDE SEQUENCE [LARGE SCALE GENOMIC DNA]</scope>
    <source>
        <strain evidence="8 9">NCTC13149</strain>
    </source>
</reference>
<feature type="domain" description="ATP synthase A/B type C-terminal" evidence="7">
    <location>
        <begin position="356"/>
        <end position="455"/>
    </location>
</feature>
<dbReference type="PROSITE" id="PS00152">
    <property type="entry name" value="ATPASE_ALPHA_BETA"/>
    <property type="match status" value="1"/>
</dbReference>
<dbReference type="RefSeq" id="WP_019035206.1">
    <property type="nucleotide sequence ID" value="NZ_CAMUOS010000012.1"/>
</dbReference>
<dbReference type="CDD" id="cd01135">
    <property type="entry name" value="V_A-ATPase_B"/>
    <property type="match status" value="1"/>
</dbReference>